<protein>
    <submittedName>
        <fullName evidence="1">Jg27730 protein</fullName>
    </submittedName>
</protein>
<accession>A0A8S4S0A5</accession>
<gene>
    <name evidence="1" type="primary">jg27730</name>
    <name evidence="1" type="ORF">PAEG_LOCUS20639</name>
</gene>
<dbReference type="EMBL" id="CAKXAJ010025848">
    <property type="protein sequence ID" value="CAH2244726.1"/>
    <property type="molecule type" value="Genomic_DNA"/>
</dbReference>
<reference evidence="1" key="1">
    <citation type="submission" date="2022-03" db="EMBL/GenBank/DDBJ databases">
        <authorList>
            <person name="Lindestad O."/>
        </authorList>
    </citation>
    <scope>NUCLEOTIDE SEQUENCE</scope>
</reference>
<comment type="caution">
    <text evidence="1">The sequence shown here is derived from an EMBL/GenBank/DDBJ whole genome shotgun (WGS) entry which is preliminary data.</text>
</comment>
<keyword evidence="2" id="KW-1185">Reference proteome</keyword>
<dbReference type="Proteomes" id="UP000838756">
    <property type="component" value="Unassembled WGS sequence"/>
</dbReference>
<organism evidence="1 2">
    <name type="scientific">Pararge aegeria aegeria</name>
    <dbReference type="NCBI Taxonomy" id="348720"/>
    <lineage>
        <taxon>Eukaryota</taxon>
        <taxon>Metazoa</taxon>
        <taxon>Ecdysozoa</taxon>
        <taxon>Arthropoda</taxon>
        <taxon>Hexapoda</taxon>
        <taxon>Insecta</taxon>
        <taxon>Pterygota</taxon>
        <taxon>Neoptera</taxon>
        <taxon>Endopterygota</taxon>
        <taxon>Lepidoptera</taxon>
        <taxon>Glossata</taxon>
        <taxon>Ditrysia</taxon>
        <taxon>Papilionoidea</taxon>
        <taxon>Nymphalidae</taxon>
        <taxon>Satyrinae</taxon>
        <taxon>Satyrini</taxon>
        <taxon>Parargina</taxon>
        <taxon>Pararge</taxon>
    </lineage>
</organism>
<evidence type="ECO:0000313" key="1">
    <source>
        <dbReference type="EMBL" id="CAH2244726.1"/>
    </source>
</evidence>
<sequence>MQVLDPWMEIGLTFGSNKGVDISQRPTGREIELTIDIKLQGPMGFLVLMCWNSDPATVNAALVDLDLQNGAQTTSSESMETGPGP</sequence>
<evidence type="ECO:0000313" key="2">
    <source>
        <dbReference type="Proteomes" id="UP000838756"/>
    </source>
</evidence>
<proteinExistence type="predicted"/>
<dbReference type="AlphaFoldDB" id="A0A8S4S0A5"/>
<name>A0A8S4S0A5_9NEOP</name>